<dbReference type="AlphaFoldDB" id="A0AA96F0G5"/>
<sequence length="123" mass="14586">MINTVTISLEKYNELEFIKKSYLENKTPVVISVNGEEKKYLFLEIPEAVKEIEEELDLAISAFKDNENTLNEKIESITKDNLVKKLMTHEIKIQNTWFGRHVFWAKRKKEITQEEIKELIEEI</sequence>
<dbReference type="EMBL" id="CP134878">
    <property type="protein sequence ID" value="WNM19259.1"/>
    <property type="molecule type" value="Genomic_DNA"/>
</dbReference>
<dbReference type="EMBL" id="CP134890">
    <property type="protein sequence ID" value="WNM20648.1"/>
    <property type="molecule type" value="Genomic_DNA"/>
</dbReference>
<evidence type="ECO:0000313" key="2">
    <source>
        <dbReference type="EMBL" id="WNM20648.1"/>
    </source>
</evidence>
<protein>
    <submittedName>
        <fullName evidence="2">Uncharacterized protein</fullName>
    </submittedName>
</protein>
<gene>
    <name evidence="2" type="ORF">RN605_08090</name>
    <name evidence="1" type="ORF">RN608_00920</name>
</gene>
<keyword evidence="3" id="KW-1185">Reference proteome</keyword>
<reference evidence="2 3" key="1">
    <citation type="submission" date="2023-09" db="EMBL/GenBank/DDBJ databases">
        <title>Flavobacterium sp. a novel bacteria isolate from Pepper rhizosphere.</title>
        <authorList>
            <person name="Peng Y."/>
            <person name="Lee J."/>
        </authorList>
    </citation>
    <scope>NUCLEOTIDE SEQUENCE [LARGE SCALE GENOMIC DNA]</scope>
    <source>
        <strain evidence="1">PMR2A8</strain>
        <strain evidence="2 3">PMTSA4</strain>
    </source>
</reference>
<organism evidence="2 3">
    <name type="scientific">Flavobacterium capsici</name>
    <dbReference type="NCBI Taxonomy" id="3075618"/>
    <lineage>
        <taxon>Bacteria</taxon>
        <taxon>Pseudomonadati</taxon>
        <taxon>Bacteroidota</taxon>
        <taxon>Flavobacteriia</taxon>
        <taxon>Flavobacteriales</taxon>
        <taxon>Flavobacteriaceae</taxon>
        <taxon>Flavobacterium</taxon>
    </lineage>
</organism>
<accession>A0AA96F0G5</accession>
<dbReference type="KEGG" id="fcj:RN605_08090"/>
<name>A0AA96F0G5_9FLAO</name>
<dbReference type="RefSeq" id="WP_313324055.1">
    <property type="nucleotide sequence ID" value="NZ_CP134878.1"/>
</dbReference>
<proteinExistence type="predicted"/>
<dbReference type="Proteomes" id="UP001304515">
    <property type="component" value="Chromosome"/>
</dbReference>
<accession>A0AA96J8D9</accession>
<evidence type="ECO:0000313" key="1">
    <source>
        <dbReference type="EMBL" id="WNM19259.1"/>
    </source>
</evidence>
<evidence type="ECO:0000313" key="3">
    <source>
        <dbReference type="Proteomes" id="UP001304515"/>
    </source>
</evidence>